<accession>A0AAP2UKY5</accession>
<gene>
    <name evidence="2" type="ORF">GT664_21900</name>
    <name evidence="1" type="ORF">MKC95_02725</name>
</gene>
<dbReference type="Proteomes" id="UP000604383">
    <property type="component" value="Unassembled WGS sequence"/>
</dbReference>
<organism evidence="1 3">
    <name type="scientific">Clostridium innocuum</name>
    <dbReference type="NCBI Taxonomy" id="1522"/>
    <lineage>
        <taxon>Bacteria</taxon>
        <taxon>Bacillati</taxon>
        <taxon>Bacillota</taxon>
        <taxon>Clostridia</taxon>
        <taxon>Eubacteriales</taxon>
        <taxon>Clostridiaceae</taxon>
        <taxon>Clostridium</taxon>
    </lineage>
</organism>
<reference evidence="2" key="1">
    <citation type="journal article" date="2019" name="Nat. Med.">
        <title>A library of human gut bacterial isolates paired with longitudinal multiomics data enables mechanistic microbiome research.</title>
        <authorList>
            <person name="Poyet M."/>
            <person name="Groussin M."/>
            <person name="Gibbons S.M."/>
            <person name="Avila-Pacheco J."/>
            <person name="Jiang X."/>
            <person name="Kearney S.M."/>
            <person name="Perrotta A.R."/>
            <person name="Berdy B."/>
            <person name="Zhao S."/>
            <person name="Lieberman T.D."/>
            <person name="Swanson P.K."/>
            <person name="Smith M."/>
            <person name="Roesemann S."/>
            <person name="Alexander J.E."/>
            <person name="Rich S.A."/>
            <person name="Livny J."/>
            <person name="Vlamakis H."/>
            <person name="Clish C."/>
            <person name="Bullock K."/>
            <person name="Deik A."/>
            <person name="Scott J."/>
            <person name="Pierce K.A."/>
            <person name="Xavier R.J."/>
            <person name="Alm E.J."/>
        </authorList>
    </citation>
    <scope>NUCLEOTIDE SEQUENCE</scope>
    <source>
        <strain evidence="2">BIOML-A12</strain>
    </source>
</reference>
<name>A0AAP2UKY5_CLOIN</name>
<dbReference type="EMBL" id="JAKTMA010000003">
    <property type="protein sequence ID" value="MCR0231682.1"/>
    <property type="molecule type" value="Genomic_DNA"/>
</dbReference>
<reference evidence="1" key="2">
    <citation type="journal article" date="2022" name="Clin. Infect. Dis.">
        <title>Association between Clostridium innocuum and antibiotic-associated diarrhea in adults and children: A cross-sectional study and comparative genomics analysis.</title>
        <authorList>
            <person name="Cherny K.E."/>
            <person name="Muscat E.B."/>
            <person name="Balaji A."/>
            <person name="Mukherjee J."/>
            <person name="Ozer E.A."/>
            <person name="Angarone M.P."/>
            <person name="Hauser A.R."/>
            <person name="Sichel J.S."/>
            <person name="Amponsah E."/>
            <person name="Kociolek L.K."/>
        </authorList>
    </citation>
    <scope>NUCLEOTIDE SEQUENCE</scope>
    <source>
        <strain evidence="1">NU1-AC-029v</strain>
    </source>
</reference>
<evidence type="ECO:0000313" key="1">
    <source>
        <dbReference type="EMBL" id="MCR0231682.1"/>
    </source>
</evidence>
<dbReference type="AlphaFoldDB" id="A0AAP2UKY5"/>
<evidence type="ECO:0000313" key="3">
    <source>
        <dbReference type="Proteomes" id="UP001203972"/>
    </source>
</evidence>
<comment type="caution">
    <text evidence="1">The sequence shown here is derived from an EMBL/GenBank/DDBJ whole genome shotgun (WGS) entry which is preliminary data.</text>
</comment>
<proteinExistence type="predicted"/>
<dbReference type="Proteomes" id="UP001203972">
    <property type="component" value="Unassembled WGS sequence"/>
</dbReference>
<dbReference type="RefSeq" id="WP_156344274.1">
    <property type="nucleotide sequence ID" value="NZ_AP025565.1"/>
</dbReference>
<dbReference type="EMBL" id="WWTN01000074">
    <property type="protein sequence ID" value="MZH58332.1"/>
    <property type="molecule type" value="Genomic_DNA"/>
</dbReference>
<protein>
    <submittedName>
        <fullName evidence="1">Uncharacterized protein</fullName>
    </submittedName>
</protein>
<evidence type="ECO:0000313" key="2">
    <source>
        <dbReference type="EMBL" id="MZH58332.1"/>
    </source>
</evidence>
<sequence>MSNKKNVQAVFCGHFPACLKVMLPWNLYDYRYGKAMSGKQPLKFLRRFSFHTAENTVQ</sequence>